<proteinExistence type="predicted"/>
<protein>
    <submittedName>
        <fullName evidence="1">Uncharacterized protein</fullName>
    </submittedName>
</protein>
<name>A0A399F7I7_9DEIN</name>
<accession>A0A399F7I7</accession>
<evidence type="ECO:0000313" key="2">
    <source>
        <dbReference type="Proteomes" id="UP000265715"/>
    </source>
</evidence>
<dbReference type="RefSeq" id="WP_119313554.1">
    <property type="nucleotide sequence ID" value="NZ_QXDL01000006.1"/>
</dbReference>
<dbReference type="EMBL" id="QXDL01000006">
    <property type="protein sequence ID" value="RIH90601.1"/>
    <property type="molecule type" value="Genomic_DNA"/>
</dbReference>
<sequence>MKPLDELFREAGEAHHRAFAHAGGDDPQWPRWYAEYLHPRLQAYARRPLGREELAEWLARMGREVQGPGWPAQYARRFSEEYGRE</sequence>
<dbReference type="AlphaFoldDB" id="A0A399F7I7"/>
<gene>
    <name evidence="1" type="ORF">Mterra_00301</name>
</gene>
<reference evidence="1 2" key="1">
    <citation type="submission" date="2018-08" db="EMBL/GenBank/DDBJ databases">
        <title>Meiothermus terrae DSM 26712 genome sequencing project.</title>
        <authorList>
            <person name="Da Costa M.S."/>
            <person name="Albuquerque L."/>
            <person name="Raposo P."/>
            <person name="Froufe H.J.C."/>
            <person name="Barroso C.S."/>
            <person name="Egas C."/>
        </authorList>
    </citation>
    <scope>NUCLEOTIDE SEQUENCE [LARGE SCALE GENOMIC DNA]</scope>
    <source>
        <strain evidence="1 2">DSM 26712</strain>
    </source>
</reference>
<keyword evidence="2" id="KW-1185">Reference proteome</keyword>
<dbReference type="OrthoDB" id="9806925at2"/>
<evidence type="ECO:0000313" key="1">
    <source>
        <dbReference type="EMBL" id="RIH90601.1"/>
    </source>
</evidence>
<comment type="caution">
    <text evidence="1">The sequence shown here is derived from an EMBL/GenBank/DDBJ whole genome shotgun (WGS) entry which is preliminary data.</text>
</comment>
<organism evidence="1 2">
    <name type="scientific">Calidithermus terrae</name>
    <dbReference type="NCBI Taxonomy" id="1408545"/>
    <lineage>
        <taxon>Bacteria</taxon>
        <taxon>Thermotogati</taxon>
        <taxon>Deinococcota</taxon>
        <taxon>Deinococci</taxon>
        <taxon>Thermales</taxon>
        <taxon>Thermaceae</taxon>
        <taxon>Calidithermus</taxon>
    </lineage>
</organism>
<dbReference type="Proteomes" id="UP000265715">
    <property type="component" value="Unassembled WGS sequence"/>
</dbReference>